<dbReference type="Proteomes" id="UP000254255">
    <property type="component" value="Unassembled WGS sequence"/>
</dbReference>
<name>A0A377F8M5_ECOLX</name>
<proteinExistence type="predicted"/>
<dbReference type="PROSITE" id="PS51257">
    <property type="entry name" value="PROKAR_LIPOPROTEIN"/>
    <property type="match status" value="1"/>
</dbReference>
<evidence type="ECO:0000313" key="1">
    <source>
        <dbReference type="EMBL" id="STN26362.1"/>
    </source>
</evidence>
<reference evidence="1 2" key="1">
    <citation type="submission" date="2018-06" db="EMBL/GenBank/DDBJ databases">
        <authorList>
            <consortium name="Pathogen Informatics"/>
            <person name="Doyle S."/>
        </authorList>
    </citation>
    <scope>NUCLEOTIDE SEQUENCE [LARGE SCALE GENOMIC DNA]</scope>
    <source>
        <strain evidence="1 2">NCTC13148</strain>
    </source>
</reference>
<organism evidence="1 2">
    <name type="scientific">Escherichia coli</name>
    <dbReference type="NCBI Taxonomy" id="562"/>
    <lineage>
        <taxon>Bacteria</taxon>
        <taxon>Pseudomonadati</taxon>
        <taxon>Pseudomonadota</taxon>
        <taxon>Gammaproteobacteria</taxon>
        <taxon>Enterobacterales</taxon>
        <taxon>Enterobacteriaceae</taxon>
        <taxon>Escherichia</taxon>
    </lineage>
</organism>
<gene>
    <name evidence="1" type="ORF">NCTC13148_06797</name>
</gene>
<dbReference type="AlphaFoldDB" id="A0A377F8M5"/>
<evidence type="ECO:0008006" key="3">
    <source>
        <dbReference type="Google" id="ProtNLM"/>
    </source>
</evidence>
<sequence length="60" mass="6846">MKDKLLVIFILIIPLILCSCDKKDEDCLSTPENKLNEHNYDKCALRSNNNPREGANKSLI</sequence>
<evidence type="ECO:0000313" key="2">
    <source>
        <dbReference type="Proteomes" id="UP000254255"/>
    </source>
</evidence>
<dbReference type="EMBL" id="UGET01000006">
    <property type="protein sequence ID" value="STN26362.1"/>
    <property type="molecule type" value="Genomic_DNA"/>
</dbReference>
<protein>
    <recommendedName>
        <fullName evidence="3">Lipoprotein</fullName>
    </recommendedName>
</protein>
<accession>A0A377F8M5</accession>